<dbReference type="NCBIfam" id="NF005702">
    <property type="entry name" value="PRK07514.1"/>
    <property type="match status" value="1"/>
</dbReference>
<keyword evidence="5" id="KW-0614">Plasmid</keyword>
<evidence type="ECO:0000313" key="5">
    <source>
        <dbReference type="EMBL" id="APO72105.1"/>
    </source>
</evidence>
<organism evidence="5 6">
    <name type="scientific">Rhizobium gallicum</name>
    <dbReference type="NCBI Taxonomy" id="56730"/>
    <lineage>
        <taxon>Bacteria</taxon>
        <taxon>Pseudomonadati</taxon>
        <taxon>Pseudomonadota</taxon>
        <taxon>Alphaproteobacteria</taxon>
        <taxon>Hyphomicrobiales</taxon>
        <taxon>Rhizobiaceae</taxon>
        <taxon>Rhizobium/Agrobacterium group</taxon>
        <taxon>Rhizobium</taxon>
    </lineage>
</organism>
<proteinExistence type="inferred from homology"/>
<dbReference type="SUPFAM" id="SSF56801">
    <property type="entry name" value="Acetyl-CoA synthetase-like"/>
    <property type="match status" value="1"/>
</dbReference>
<dbReference type="Pfam" id="PF13193">
    <property type="entry name" value="AMP-binding_C"/>
    <property type="match status" value="1"/>
</dbReference>
<dbReference type="Pfam" id="PF00501">
    <property type="entry name" value="AMP-binding"/>
    <property type="match status" value="1"/>
</dbReference>
<reference evidence="5 6" key="1">
    <citation type="submission" date="2016-09" db="EMBL/GenBank/DDBJ databases">
        <title>The complete genome sequences of Rhizobium gallicum, symbiovars gallicum and phaseoli, symbionts associated to common bean (Phaseolus vulgaris).</title>
        <authorList>
            <person name="Bustos P."/>
            <person name="Santamaria R.I."/>
            <person name="Perez-Carrascal O.M."/>
            <person name="Juarez S."/>
            <person name="Lozano L."/>
            <person name="Martinez-Flores I."/>
            <person name="Martinez-Romero E."/>
            <person name="Cevallos M."/>
            <person name="Romero D."/>
            <person name="Davila G."/>
            <person name="Gonzalez V."/>
        </authorList>
    </citation>
    <scope>NUCLEOTIDE SEQUENCE [LARGE SCALE GENOMIC DNA]</scope>
    <source>
        <strain evidence="5 6">IE4872</strain>
        <plasmid evidence="6">prgalie4872d</plasmid>
    </source>
</reference>
<dbReference type="EMBL" id="CP017105">
    <property type="protein sequence ID" value="APO72105.1"/>
    <property type="molecule type" value="Genomic_DNA"/>
</dbReference>
<accession>A0A1L5NW38</accession>
<dbReference type="PANTHER" id="PTHR43201:SF8">
    <property type="entry name" value="ACYL-COA SYNTHETASE FAMILY MEMBER 3"/>
    <property type="match status" value="1"/>
</dbReference>
<dbReference type="GO" id="GO:0046872">
    <property type="term" value="F:metal ion binding"/>
    <property type="evidence" value="ECO:0007669"/>
    <property type="project" value="UniProtKB-KW"/>
</dbReference>
<dbReference type="InterPro" id="IPR020845">
    <property type="entry name" value="AMP-binding_CS"/>
</dbReference>
<dbReference type="InterPro" id="IPR042099">
    <property type="entry name" value="ANL_N_sf"/>
</dbReference>
<dbReference type="CDD" id="cd05941">
    <property type="entry name" value="MCS"/>
    <property type="match status" value="1"/>
</dbReference>
<evidence type="ECO:0000313" key="6">
    <source>
        <dbReference type="Proteomes" id="UP000184749"/>
    </source>
</evidence>
<evidence type="ECO:0000259" key="4">
    <source>
        <dbReference type="Pfam" id="PF13193"/>
    </source>
</evidence>
<gene>
    <name evidence="5" type="primary">matB</name>
    <name evidence="5" type="ORF">IE4872_PD01584</name>
</gene>
<dbReference type="PROSITE" id="PS00455">
    <property type="entry name" value="AMP_BINDING"/>
    <property type="match status" value="1"/>
</dbReference>
<sequence length="504" mass="54438">MSNHLFDAIRAAAPGNGPFIRIDGGRIWTYDEALDLSGRIASAIDALGIRPGDRVAVQVEKSAEALILYLACLRCGAVYLPLNTAYTLAELDYFIGDAEPRLVVVSPVQREAVATIAKAHGAIVETLDADGTGSLLDLARDEPLDFVDASCSADDLAAILYTSGTTGRSKGAMLTHGNLLSNATTLRDCWRVTSGDRLIHALPIFHTHGLFVATNVTLLAGASMFLLSKFDADEVVALMPQATMLMGVPTFYVRLLQSRRLDKQAVANMRLFVSGSAPLLAETHVEFEKRTGHAILERYGMTETNMNTSNPYDGARIAGTVGLPLPGVTVRVTDPATGAVLPPDETGMIEINGPNVFKGYWRMPEKTAAEFTSDGFFISGDLGKIDTDGYVHIVGRSKDLVISGGYNIYPKEVEGEIDQLDGVAESAVIGVPHPDFGEGVTAIVVRKPNTVLDEGAILHALHDRLARYKQPKRIIFAEDLPRNAMGKVQKNLLRQKYADLYART</sequence>
<feature type="domain" description="AMP-dependent synthetase/ligase" evidence="3">
    <location>
        <begin position="18"/>
        <end position="361"/>
    </location>
</feature>
<dbReference type="Gene3D" id="3.40.50.12780">
    <property type="entry name" value="N-terminal domain of ligase-like"/>
    <property type="match status" value="1"/>
</dbReference>
<dbReference type="GO" id="GO:0006631">
    <property type="term" value="P:fatty acid metabolic process"/>
    <property type="evidence" value="ECO:0007669"/>
    <property type="project" value="TreeGrafter"/>
</dbReference>
<evidence type="ECO:0000256" key="2">
    <source>
        <dbReference type="ARBA" id="ARBA00022723"/>
    </source>
</evidence>
<dbReference type="Gene3D" id="3.30.300.30">
    <property type="match status" value="1"/>
</dbReference>
<dbReference type="PANTHER" id="PTHR43201">
    <property type="entry name" value="ACYL-COA SYNTHETASE"/>
    <property type="match status" value="1"/>
</dbReference>
<evidence type="ECO:0000256" key="1">
    <source>
        <dbReference type="ARBA" id="ARBA00006432"/>
    </source>
</evidence>
<comment type="similarity">
    <text evidence="1">Belongs to the ATP-dependent AMP-binding enzyme family.</text>
</comment>
<dbReference type="OrthoDB" id="9803968at2"/>
<dbReference type="InterPro" id="IPR045851">
    <property type="entry name" value="AMP-bd_C_sf"/>
</dbReference>
<keyword evidence="2" id="KW-0479">Metal-binding</keyword>
<feature type="domain" description="AMP-binding enzyme C-terminal" evidence="4">
    <location>
        <begin position="412"/>
        <end position="487"/>
    </location>
</feature>
<name>A0A1L5NW38_9HYPH</name>
<dbReference type="GO" id="GO:0031956">
    <property type="term" value="F:medium-chain fatty acid-CoA ligase activity"/>
    <property type="evidence" value="ECO:0007669"/>
    <property type="project" value="TreeGrafter"/>
</dbReference>
<protein>
    <submittedName>
        <fullName evidence="5">Malonyl-CoA synthase protein</fullName>
    </submittedName>
</protein>
<dbReference type="AlphaFoldDB" id="A0A1L5NW38"/>
<dbReference type="InterPro" id="IPR000873">
    <property type="entry name" value="AMP-dep_synth/lig_dom"/>
</dbReference>
<dbReference type="RefSeq" id="WP_074072316.1">
    <property type="nucleotide sequence ID" value="NZ_CP017105.1"/>
</dbReference>
<geneLocation type="plasmid" evidence="6">
    <name>prgalie4872d</name>
</geneLocation>
<evidence type="ECO:0000259" key="3">
    <source>
        <dbReference type="Pfam" id="PF00501"/>
    </source>
</evidence>
<dbReference type="Proteomes" id="UP000184749">
    <property type="component" value="Plasmid pRgalIE4872d"/>
</dbReference>
<dbReference type="InterPro" id="IPR025110">
    <property type="entry name" value="AMP-bd_C"/>
</dbReference>